<comment type="caution">
    <text evidence="2">The sequence shown here is derived from an EMBL/GenBank/DDBJ whole genome shotgun (WGS) entry which is preliminary data.</text>
</comment>
<feature type="transmembrane region" description="Helical" evidence="1">
    <location>
        <begin position="168"/>
        <end position="194"/>
    </location>
</feature>
<sequence length="485" mass="55137">MANFSNVPVVISAPFHTISVSITTVILQVIGVIFNAAFIHISRKGTDKRTDVTLLLACSTQIGQALVTRVKFMFVLVCEDDNTALQWYFIFEPFDFLFRGLYIWLSLSLSTARYFVLKKIEIPNNNLKVRRSKIRQGLQIPIVLVASCIFLLMITLEIPDFSRYATLYFLQVAIIGLPMLSFVILTTLLVLYTLKVVYKRQNMIGQCLETTNSIRKSQQSVTRKLLQQAIYSLLYHIVFMALPYSFVVIMDICVENRLTNGYILTNQKLIYHYAGIILPIFNPISLQLFWKAIRISTERPRYMKPIPESQELQIVPEEINISIEKKRSIDISSSPLTKTPTNEHCSVISRQSILSTNDPLYCTPDFPFVETDLEIDTLSVYNGYPYDDRCEVFLSNIACPTTFGSRQKQHDKSFFSKGRLSDGSISFSKDRLSDGSIFFSKGRLSDGSIGSYASSFRSGPSLQHSISIQSNQSIEEAVQDTIIYF</sequence>
<feature type="transmembrane region" description="Helical" evidence="1">
    <location>
        <begin position="137"/>
        <end position="156"/>
    </location>
</feature>
<organism evidence="2 3">
    <name type="scientific">Mytilus edulis</name>
    <name type="common">Blue mussel</name>
    <dbReference type="NCBI Taxonomy" id="6550"/>
    <lineage>
        <taxon>Eukaryota</taxon>
        <taxon>Metazoa</taxon>
        <taxon>Spiralia</taxon>
        <taxon>Lophotrochozoa</taxon>
        <taxon>Mollusca</taxon>
        <taxon>Bivalvia</taxon>
        <taxon>Autobranchia</taxon>
        <taxon>Pteriomorphia</taxon>
        <taxon>Mytilida</taxon>
        <taxon>Mytiloidea</taxon>
        <taxon>Mytilidae</taxon>
        <taxon>Mytilinae</taxon>
        <taxon>Mytilus</taxon>
    </lineage>
</organism>
<feature type="transmembrane region" description="Helical" evidence="1">
    <location>
        <begin position="229"/>
        <end position="250"/>
    </location>
</feature>
<dbReference type="AlphaFoldDB" id="A0A8S3T2J4"/>
<keyword evidence="1" id="KW-0472">Membrane</keyword>
<feature type="transmembrane region" description="Helical" evidence="1">
    <location>
        <begin position="20"/>
        <end position="41"/>
    </location>
</feature>
<keyword evidence="1" id="KW-0812">Transmembrane</keyword>
<dbReference type="EMBL" id="CAJPWZ010001837">
    <property type="protein sequence ID" value="CAG2225137.1"/>
    <property type="molecule type" value="Genomic_DNA"/>
</dbReference>
<feature type="transmembrane region" description="Helical" evidence="1">
    <location>
        <begin position="53"/>
        <end position="76"/>
    </location>
</feature>
<keyword evidence="1" id="KW-1133">Transmembrane helix</keyword>
<evidence type="ECO:0000256" key="1">
    <source>
        <dbReference type="SAM" id="Phobius"/>
    </source>
</evidence>
<dbReference type="OrthoDB" id="10345046at2759"/>
<accession>A0A8S3T2J4</accession>
<proteinExistence type="predicted"/>
<reference evidence="2" key="1">
    <citation type="submission" date="2021-03" db="EMBL/GenBank/DDBJ databases">
        <authorList>
            <person name="Bekaert M."/>
        </authorList>
    </citation>
    <scope>NUCLEOTIDE SEQUENCE</scope>
</reference>
<feature type="transmembrane region" description="Helical" evidence="1">
    <location>
        <begin position="96"/>
        <end position="116"/>
    </location>
</feature>
<feature type="transmembrane region" description="Helical" evidence="1">
    <location>
        <begin position="270"/>
        <end position="293"/>
    </location>
</feature>
<evidence type="ECO:0000313" key="3">
    <source>
        <dbReference type="Proteomes" id="UP000683360"/>
    </source>
</evidence>
<name>A0A8S3T2J4_MYTED</name>
<keyword evidence="3" id="KW-1185">Reference proteome</keyword>
<gene>
    <name evidence="2" type="ORF">MEDL_38261</name>
</gene>
<protein>
    <submittedName>
        <fullName evidence="2">PTHR1</fullName>
    </submittedName>
</protein>
<evidence type="ECO:0000313" key="2">
    <source>
        <dbReference type="EMBL" id="CAG2225137.1"/>
    </source>
</evidence>
<dbReference type="Proteomes" id="UP000683360">
    <property type="component" value="Unassembled WGS sequence"/>
</dbReference>